<gene>
    <name evidence="3" type="ORF">DES52_10645</name>
</gene>
<dbReference type="InterPro" id="IPR038729">
    <property type="entry name" value="Rad50/SbcC_AAA"/>
</dbReference>
<protein>
    <submittedName>
        <fullName evidence="3">DNA sulfur modification protein DndD</fullName>
    </submittedName>
</protein>
<reference evidence="3 4" key="1">
    <citation type="submission" date="2018-06" db="EMBL/GenBank/DDBJ databases">
        <title>Genomic Encyclopedia of Type Strains, Phase IV (KMG-IV): sequencing the most valuable type-strain genomes for metagenomic binning, comparative biology and taxonomic classification.</title>
        <authorList>
            <person name="Goeker M."/>
        </authorList>
    </citation>
    <scope>NUCLEOTIDE SEQUENCE [LARGE SCALE GENOMIC DNA]</scope>
    <source>
        <strain evidence="3 4">DSM 18048</strain>
    </source>
</reference>
<keyword evidence="4" id="KW-1185">Reference proteome</keyword>
<dbReference type="GO" id="GO:0006302">
    <property type="term" value="P:double-strand break repair"/>
    <property type="evidence" value="ECO:0007669"/>
    <property type="project" value="InterPro"/>
</dbReference>
<dbReference type="PANTHER" id="PTHR32114">
    <property type="entry name" value="ABC TRANSPORTER ABCH.3"/>
    <property type="match status" value="1"/>
</dbReference>
<comment type="caution">
    <text evidence="3">The sequence shown here is derived from an EMBL/GenBank/DDBJ whole genome shotgun (WGS) entry which is preliminary data.</text>
</comment>
<organism evidence="3 4">
    <name type="scientific">Deinococcus yavapaiensis KR-236</name>
    <dbReference type="NCBI Taxonomy" id="694435"/>
    <lineage>
        <taxon>Bacteria</taxon>
        <taxon>Thermotogati</taxon>
        <taxon>Deinococcota</taxon>
        <taxon>Deinococci</taxon>
        <taxon>Deinococcales</taxon>
        <taxon>Deinococcaceae</taxon>
        <taxon>Deinococcus</taxon>
    </lineage>
</organism>
<keyword evidence="1" id="KW-0175">Coiled coil</keyword>
<name>A0A318S5Z5_9DEIO</name>
<proteinExistence type="predicted"/>
<dbReference type="AlphaFoldDB" id="A0A318S5Z5"/>
<dbReference type="PANTHER" id="PTHR32114:SF2">
    <property type="entry name" value="ABC TRANSPORTER ABCH.3"/>
    <property type="match status" value="1"/>
</dbReference>
<evidence type="ECO:0000259" key="2">
    <source>
        <dbReference type="Pfam" id="PF13476"/>
    </source>
</evidence>
<sequence length="678" mass="75763">MKLLELEVRNLGLYRDAHRFDFTTGAPPRNLVLVTGHNGAGKTTLFSAFGLALHGRLSFGDRVSDDAYRAHVLARFHRYAGTEGLFDGVRDRAQTQEAGVRLAFEYVRSGRPARVDVHRTWRRRGAGVEEDLVVLVDGHAPDAHREDYQAFLNDLVPPGVGFLCFFDAERLDALSHPDNATLLAEAVRRLLGLDVVRRLRSDLERYSAANKSTEHASRGLFDKLFDMDAATQADHARQRDVHARLGALDTQLAELQGQTEELERRIAAEGGGYAERRERFGLRRAELDAIIETQEARLAGLATGLLPFALAPELCRALDIRLERESRAASSGATRDAWNEHVARVADALESPDFWLNVTLEDAARAQLRDRFLNVLALPHDISEVALHPLSEPERTRLRAWLLDVNETLPREVVGIARVLADASAERAAVQADLDRVPDEDVLRPLHEELARLAERTRAVRQERDEREADRAALDAKLAAAEKKREQALADLEATRASERRLELAAKGQLVLRTFEDALARQRLEALEGALVARFNALCRKDQLLDRARIDSRTFQVQLRAADGAPLLLESFSAGERQLFGLSLLWALRDVTKHDLPLVIDTPLGRLDQLHRERMMRDFVPAVSDQVVLLTTDAELDDALFDAVRPQVARAYRLAFDAQHGETRPSETSLHAPALAGR</sequence>
<dbReference type="RefSeq" id="WP_110886481.1">
    <property type="nucleotide sequence ID" value="NZ_QJSX01000006.1"/>
</dbReference>
<dbReference type="GO" id="GO:0016887">
    <property type="term" value="F:ATP hydrolysis activity"/>
    <property type="evidence" value="ECO:0007669"/>
    <property type="project" value="InterPro"/>
</dbReference>
<dbReference type="Gene3D" id="3.40.50.300">
    <property type="entry name" value="P-loop containing nucleotide triphosphate hydrolases"/>
    <property type="match status" value="2"/>
</dbReference>
<dbReference type="InterPro" id="IPR017599">
    <property type="entry name" value="DNA_S_DndD"/>
</dbReference>
<evidence type="ECO:0000313" key="3">
    <source>
        <dbReference type="EMBL" id="PYE54083.1"/>
    </source>
</evidence>
<dbReference type="Pfam" id="PF13476">
    <property type="entry name" value="AAA_23"/>
    <property type="match status" value="1"/>
</dbReference>
<feature type="domain" description="Rad50/SbcC-type AAA" evidence="2">
    <location>
        <begin position="6"/>
        <end position="111"/>
    </location>
</feature>
<dbReference type="Proteomes" id="UP000248326">
    <property type="component" value="Unassembled WGS sequence"/>
</dbReference>
<evidence type="ECO:0000313" key="4">
    <source>
        <dbReference type="Proteomes" id="UP000248326"/>
    </source>
</evidence>
<dbReference type="SUPFAM" id="SSF52540">
    <property type="entry name" value="P-loop containing nucleoside triphosphate hydrolases"/>
    <property type="match status" value="1"/>
</dbReference>
<dbReference type="OrthoDB" id="9795626at2"/>
<dbReference type="EMBL" id="QJSX01000006">
    <property type="protein sequence ID" value="PYE54083.1"/>
    <property type="molecule type" value="Genomic_DNA"/>
</dbReference>
<evidence type="ECO:0000256" key="1">
    <source>
        <dbReference type="SAM" id="Coils"/>
    </source>
</evidence>
<accession>A0A318S5Z5</accession>
<dbReference type="InterPro" id="IPR027417">
    <property type="entry name" value="P-loop_NTPase"/>
</dbReference>
<dbReference type="NCBIfam" id="TIGR03185">
    <property type="entry name" value="DNA_S_dndD"/>
    <property type="match status" value="1"/>
</dbReference>
<feature type="coiled-coil region" evidence="1">
    <location>
        <begin position="464"/>
        <end position="498"/>
    </location>
</feature>